<gene>
    <name evidence="2" type="ORF">BV494_24390</name>
</gene>
<dbReference type="KEGG" id="rox:BV494_24390"/>
<sequence>MASLFNTTNKSARNYITALWAGFLGGNIASFVKWGTESVLPPRTADRAIPPAEMLTDFGLKVNEMVYTYSGHIVNWGVSGVHHLFSIVFAMFYCLVAEVFPQIKLWQGVAFAILVTICFHGIVLPLGGWAPPLWDLPHDEIISETFGHIVWMWTIEVFRRDIRSRMTQKMDPEFQ</sequence>
<accession>A0A2L1UYS0</accession>
<keyword evidence="1" id="KW-0812">Transmembrane</keyword>
<dbReference type="Proteomes" id="UP000239197">
    <property type="component" value="Plasmid unnamed2"/>
</dbReference>
<dbReference type="OrthoDB" id="1629003at2"/>
<dbReference type="AlphaFoldDB" id="A0A2L1UYS0"/>
<keyword evidence="3" id="KW-1185">Reference proteome</keyword>
<organism evidence="2 3">
    <name type="scientific">Rahnella sikkimica</name>
    <dbReference type="NCBI Taxonomy" id="1805933"/>
    <lineage>
        <taxon>Bacteria</taxon>
        <taxon>Pseudomonadati</taxon>
        <taxon>Pseudomonadota</taxon>
        <taxon>Gammaproteobacteria</taxon>
        <taxon>Enterobacterales</taxon>
        <taxon>Yersiniaceae</taxon>
        <taxon>Rahnella</taxon>
    </lineage>
</organism>
<evidence type="ECO:0000313" key="3">
    <source>
        <dbReference type="Proteomes" id="UP000239197"/>
    </source>
</evidence>
<evidence type="ECO:0008006" key="4">
    <source>
        <dbReference type="Google" id="ProtNLM"/>
    </source>
</evidence>
<protein>
    <recommendedName>
        <fullName evidence="4">DUF1440 domain-containing protein</fullName>
    </recommendedName>
</protein>
<proteinExistence type="predicted"/>
<keyword evidence="1" id="KW-0472">Membrane</keyword>
<name>A0A2L1UYS0_9GAMM</name>
<geneLocation type="plasmid" evidence="2 3">
    <name>unnamed2</name>
</geneLocation>
<dbReference type="InterPro" id="IPR009898">
    <property type="entry name" value="DUF1440"/>
</dbReference>
<reference evidence="3" key="1">
    <citation type="submission" date="2017-01" db="EMBL/GenBank/DDBJ databases">
        <title>Genome sequence of Rouxiella sp. ERMR1:05.</title>
        <authorList>
            <person name="Kumar R."/>
            <person name="Singh D."/>
            <person name="Kumar S."/>
        </authorList>
    </citation>
    <scope>NUCLEOTIDE SEQUENCE [LARGE SCALE GENOMIC DNA]</scope>
    <source>
        <strain evidence="3">ERMR1:05</strain>
        <plasmid evidence="3">unnamed2</plasmid>
    </source>
</reference>
<feature type="transmembrane region" description="Helical" evidence="1">
    <location>
        <begin position="73"/>
        <end position="96"/>
    </location>
</feature>
<evidence type="ECO:0000256" key="1">
    <source>
        <dbReference type="SAM" id="Phobius"/>
    </source>
</evidence>
<dbReference type="Pfam" id="PF07274">
    <property type="entry name" value="DUF1440"/>
    <property type="match status" value="1"/>
</dbReference>
<keyword evidence="1" id="KW-1133">Transmembrane helix</keyword>
<evidence type="ECO:0000313" key="2">
    <source>
        <dbReference type="EMBL" id="AVF38044.1"/>
    </source>
</evidence>
<dbReference type="RefSeq" id="WP_104925373.1">
    <property type="nucleotide sequence ID" value="NZ_CP019064.1"/>
</dbReference>
<feature type="transmembrane region" description="Helical" evidence="1">
    <location>
        <begin position="12"/>
        <end position="32"/>
    </location>
</feature>
<dbReference type="EMBL" id="CP019064">
    <property type="protein sequence ID" value="AVF38044.1"/>
    <property type="molecule type" value="Genomic_DNA"/>
</dbReference>
<keyword evidence="2" id="KW-0614">Plasmid</keyword>
<feature type="transmembrane region" description="Helical" evidence="1">
    <location>
        <begin position="108"/>
        <end position="129"/>
    </location>
</feature>